<feature type="transmembrane region" description="Helical" evidence="2">
    <location>
        <begin position="237"/>
        <end position="254"/>
    </location>
</feature>
<dbReference type="Proteomes" id="UP001568698">
    <property type="component" value="Unassembled WGS sequence"/>
</dbReference>
<feature type="compositionally biased region" description="Basic and acidic residues" evidence="1">
    <location>
        <begin position="11"/>
        <end position="30"/>
    </location>
</feature>
<organism evidence="5 6">
    <name type="scientific">Pseudodesulfovibrio karagichevae</name>
    <dbReference type="NCBI Taxonomy" id="3239305"/>
    <lineage>
        <taxon>Bacteria</taxon>
        <taxon>Pseudomonadati</taxon>
        <taxon>Thermodesulfobacteriota</taxon>
        <taxon>Desulfovibrionia</taxon>
        <taxon>Desulfovibrionales</taxon>
        <taxon>Desulfovibrionaceae</taxon>
    </lineage>
</organism>
<feature type="domain" description="Insertion element IS402-like" evidence="4">
    <location>
        <begin position="11"/>
        <end position="84"/>
    </location>
</feature>
<dbReference type="Pfam" id="PF01609">
    <property type="entry name" value="DDE_Tnp_1"/>
    <property type="match status" value="1"/>
</dbReference>
<comment type="caution">
    <text evidence="5">The sequence shown here is derived from an EMBL/GenBank/DDBJ whole genome shotgun (WGS) entry which is preliminary data.</text>
</comment>
<evidence type="ECO:0000313" key="5">
    <source>
        <dbReference type="EMBL" id="MEZ7195320.1"/>
    </source>
</evidence>
<keyword evidence="2" id="KW-0812">Transmembrane</keyword>
<reference evidence="5 6" key="1">
    <citation type="submission" date="2024-08" db="EMBL/GenBank/DDBJ databases">
        <title>Sulfate-reducing bacteria isolated from formation water of the oil field in Kazakhstan and description of Pseudodesulfovibrio sp.</title>
        <authorList>
            <person name="Bidzhieva S.K."/>
            <person name="Tourova T.P."/>
            <person name="Grouzdev D.S."/>
            <person name="Beletsky A.V."/>
            <person name="Sokolova D.S."/>
            <person name="Samigullina S.R."/>
            <person name="Poltaraus A.B."/>
            <person name="Avtukh A.N."/>
            <person name="Tereshina V.M."/>
            <person name="Zhaparov N.S."/>
            <person name="Mardanov A.V."/>
            <person name="Nazina T.N."/>
        </authorList>
    </citation>
    <scope>NUCLEOTIDE SEQUENCE [LARGE SCALE GENOMIC DNA]</scope>
    <source>
        <strain evidence="5 6">9FUS</strain>
    </source>
</reference>
<name>A0ABV4JX83_9BACT</name>
<evidence type="ECO:0000256" key="2">
    <source>
        <dbReference type="SAM" id="Phobius"/>
    </source>
</evidence>
<dbReference type="EMBL" id="JBGLYH010000002">
    <property type="protein sequence ID" value="MEZ7195320.1"/>
    <property type="molecule type" value="Genomic_DNA"/>
</dbReference>
<dbReference type="InterPro" id="IPR002559">
    <property type="entry name" value="Transposase_11"/>
</dbReference>
<sequence>MKAAAQKRHALRDDQWDKIKDSLPGKKSDSGRTAQDNRLFVDAVLWIGKTGAPWRDLPASYGKWSSVHKRFIRWSKKGLWQMVFNTLAVDADTEWLMIDSSIVRAHQHSAGGKGAPLPQQIGRSSGGFSSKVHASTDSLGCPTKFILTPGNISDCTQAIPLLSGQIADYVLADKGYDSQQIVDTILAMPAQPVIPSRSLRKEPRDYDRHLYKQRSMVECMFAKLKQFRRIATRYDKLASTYMSFLHVAAIWIWLK</sequence>
<accession>A0ABV4JX83</accession>
<dbReference type="InterPro" id="IPR025161">
    <property type="entry name" value="IS402-like_dom"/>
</dbReference>
<protein>
    <submittedName>
        <fullName evidence="5">IS5 family transposase</fullName>
    </submittedName>
</protein>
<feature type="compositionally biased region" description="Basic residues" evidence="1">
    <location>
        <begin position="1"/>
        <end position="10"/>
    </location>
</feature>
<evidence type="ECO:0000313" key="6">
    <source>
        <dbReference type="Proteomes" id="UP001568698"/>
    </source>
</evidence>
<evidence type="ECO:0000256" key="1">
    <source>
        <dbReference type="SAM" id="MobiDB-lite"/>
    </source>
</evidence>
<evidence type="ECO:0000259" key="3">
    <source>
        <dbReference type="Pfam" id="PF01609"/>
    </source>
</evidence>
<feature type="region of interest" description="Disordered" evidence="1">
    <location>
        <begin position="1"/>
        <end position="32"/>
    </location>
</feature>
<keyword evidence="2" id="KW-1133">Transmembrane helix</keyword>
<gene>
    <name evidence="5" type="ORF">AB6M95_01045</name>
</gene>
<feature type="domain" description="Transposase IS4-like" evidence="3">
    <location>
        <begin position="96"/>
        <end position="251"/>
    </location>
</feature>
<proteinExistence type="predicted"/>
<keyword evidence="6" id="KW-1185">Reference proteome</keyword>
<evidence type="ECO:0000259" key="4">
    <source>
        <dbReference type="Pfam" id="PF13340"/>
    </source>
</evidence>
<dbReference type="RefSeq" id="WP_371384873.1">
    <property type="nucleotide sequence ID" value="NZ_JBGLYH010000002.1"/>
</dbReference>
<keyword evidence="2" id="KW-0472">Membrane</keyword>
<dbReference type="PANTHER" id="PTHR30007:SF1">
    <property type="entry name" value="BLR1914 PROTEIN"/>
    <property type="match status" value="1"/>
</dbReference>
<dbReference type="Pfam" id="PF13340">
    <property type="entry name" value="DUF4096"/>
    <property type="match status" value="1"/>
</dbReference>
<dbReference type="PANTHER" id="PTHR30007">
    <property type="entry name" value="PHP DOMAIN PROTEIN"/>
    <property type="match status" value="1"/>
</dbReference>
<dbReference type="NCBIfam" id="NF033580">
    <property type="entry name" value="transpos_IS5_3"/>
    <property type="match status" value="1"/>
</dbReference>